<protein>
    <recommendedName>
        <fullName evidence="4">CDT1 Geminin-binding domain-containing protein</fullName>
    </recommendedName>
</protein>
<comment type="similarity">
    <text evidence="1">Belongs to the Cdt1 family.</text>
</comment>
<feature type="region of interest" description="Disordered" evidence="3">
    <location>
        <begin position="133"/>
        <end position="195"/>
    </location>
</feature>
<evidence type="ECO:0000256" key="2">
    <source>
        <dbReference type="ARBA" id="ARBA00023306"/>
    </source>
</evidence>
<evidence type="ECO:0000256" key="3">
    <source>
        <dbReference type="SAM" id="MobiDB-lite"/>
    </source>
</evidence>
<organism evidence="5">
    <name type="scientific">Cuerna arida</name>
    <dbReference type="NCBI Taxonomy" id="1464854"/>
    <lineage>
        <taxon>Eukaryota</taxon>
        <taxon>Metazoa</taxon>
        <taxon>Ecdysozoa</taxon>
        <taxon>Arthropoda</taxon>
        <taxon>Hexapoda</taxon>
        <taxon>Insecta</taxon>
        <taxon>Pterygota</taxon>
        <taxon>Neoptera</taxon>
        <taxon>Paraneoptera</taxon>
        <taxon>Hemiptera</taxon>
        <taxon>Auchenorrhyncha</taxon>
        <taxon>Membracoidea</taxon>
        <taxon>Cicadellidae</taxon>
        <taxon>Cicadellinae</taxon>
        <taxon>Proconiini</taxon>
        <taxon>Cuerna</taxon>
    </lineage>
</organism>
<reference evidence="5" key="1">
    <citation type="submission" date="2015-11" db="EMBL/GenBank/DDBJ databases">
        <title>De novo transcriptome assembly of four potential Pierce s Disease insect vectors from Arizona vineyards.</title>
        <authorList>
            <person name="Tassone E.E."/>
        </authorList>
    </citation>
    <scope>NUCLEOTIDE SEQUENCE</scope>
</reference>
<evidence type="ECO:0000256" key="1">
    <source>
        <dbReference type="ARBA" id="ARBA00008356"/>
    </source>
</evidence>
<keyword evidence="2" id="KW-0131">Cell cycle</keyword>
<sequence>MDIRKTLLNIVNKKVAESIGETSNTDSAAGHLKKEPDTTENKTPSDEIVPFHIRGNLSPVKSRKVSKEATEERLEEGKTEPQSPMKTEDELLTNSRKELNLGNLKKMMSRSSRLEEMKAALQRFNNGRVEMSKIQARREEPKQSQSLDIEFQVPVSPHKTPKKMGMSPVPQGKLTPSRLFDTPPTPLPPSPLKSPLKSPAFQKYQALVTEGRPVLVLPFKYRALAELFRCVDTVTSMLYNRRETITLSKLRPGVQEISRKNLTEYHLGQIKTLFPDAFEYSIEKMRALGSTEKYELVLKPILPTVSSGEGKAEPDMMSPSVLLTRRRTLYNALLELTKDHHEEFLSGLDPPMAIPRSRLTRWHPEFPVDDVPDILSAALPQPPNIERVASAKDVLERARNLFVVNPRMERALQRVSENSKVPPTTISSPTPSAPSPTPFTKSALHGVPASLLERVRAKQAARAMEAMTRTPAQAQEAVRITRLPDMARILRNLFVAEKKSILPRDSVLDKLADSCRENLSHSELDEHLNLLSDKAPGWITFCNLRKTDFVRLSRNADMNRVITRLNELAAEKCL</sequence>
<dbReference type="PANTHER" id="PTHR28637:SF1">
    <property type="entry name" value="DNA REPLICATION FACTOR CDT1"/>
    <property type="match status" value="1"/>
</dbReference>
<dbReference type="GO" id="GO:0003677">
    <property type="term" value="F:DNA binding"/>
    <property type="evidence" value="ECO:0007669"/>
    <property type="project" value="InterPro"/>
</dbReference>
<dbReference type="InterPro" id="IPR014939">
    <property type="entry name" value="CDT1_Gemini-bd-like"/>
</dbReference>
<feature type="domain" description="CDT1 Geminin-binding" evidence="4">
    <location>
        <begin position="217"/>
        <end position="381"/>
    </location>
</feature>
<dbReference type="InterPro" id="IPR036390">
    <property type="entry name" value="WH_DNA-bd_sf"/>
</dbReference>
<proteinExistence type="inferred from homology"/>
<dbReference type="InterPro" id="IPR045173">
    <property type="entry name" value="Cdt1"/>
</dbReference>
<dbReference type="InterPro" id="IPR038090">
    <property type="entry name" value="Cdt1_C_WH_dom_sf"/>
</dbReference>
<dbReference type="EMBL" id="GECZ01024430">
    <property type="protein sequence ID" value="JAS45339.1"/>
    <property type="molecule type" value="Transcribed_RNA"/>
</dbReference>
<dbReference type="CDD" id="cd08674">
    <property type="entry name" value="Cdt1_m"/>
    <property type="match status" value="1"/>
</dbReference>
<dbReference type="Pfam" id="PF16679">
    <property type="entry name" value="CDT1_C"/>
    <property type="match status" value="1"/>
</dbReference>
<feature type="region of interest" description="Disordered" evidence="3">
    <location>
        <begin position="415"/>
        <end position="438"/>
    </location>
</feature>
<dbReference type="Gene3D" id="1.10.10.1420">
    <property type="entry name" value="DNA replication factor Cdt1, C-terminal WH domain"/>
    <property type="match status" value="1"/>
</dbReference>
<evidence type="ECO:0000259" key="4">
    <source>
        <dbReference type="SMART" id="SM01075"/>
    </source>
</evidence>
<gene>
    <name evidence="5" type="ORF">g.9531</name>
</gene>
<dbReference type="Pfam" id="PF08839">
    <property type="entry name" value="CDT1"/>
    <property type="match status" value="1"/>
</dbReference>
<feature type="compositionally biased region" description="Basic and acidic residues" evidence="3">
    <location>
        <begin position="65"/>
        <end position="79"/>
    </location>
</feature>
<dbReference type="AlphaFoldDB" id="A0A1B6F500"/>
<feature type="region of interest" description="Disordered" evidence="3">
    <location>
        <begin position="17"/>
        <end position="90"/>
    </location>
</feature>
<dbReference type="PANTHER" id="PTHR28637">
    <property type="entry name" value="DNA REPLICATION FACTOR CDT1"/>
    <property type="match status" value="1"/>
</dbReference>
<dbReference type="SMART" id="SM01075">
    <property type="entry name" value="CDT1"/>
    <property type="match status" value="1"/>
</dbReference>
<dbReference type="GO" id="GO:0030174">
    <property type="term" value="P:regulation of DNA-templated DNA replication initiation"/>
    <property type="evidence" value="ECO:0007669"/>
    <property type="project" value="InterPro"/>
</dbReference>
<feature type="compositionally biased region" description="Pro residues" evidence="3">
    <location>
        <begin position="183"/>
        <end position="192"/>
    </location>
</feature>
<dbReference type="GO" id="GO:0070182">
    <property type="term" value="F:DNA polymerase binding"/>
    <property type="evidence" value="ECO:0007669"/>
    <property type="project" value="TreeGrafter"/>
</dbReference>
<dbReference type="GO" id="GO:0005634">
    <property type="term" value="C:nucleus"/>
    <property type="evidence" value="ECO:0007669"/>
    <property type="project" value="TreeGrafter"/>
</dbReference>
<dbReference type="InterPro" id="IPR032054">
    <property type="entry name" value="Cdt1_C"/>
</dbReference>
<dbReference type="GO" id="GO:0000278">
    <property type="term" value="P:mitotic cell cycle"/>
    <property type="evidence" value="ECO:0007669"/>
    <property type="project" value="TreeGrafter"/>
</dbReference>
<dbReference type="GO" id="GO:0071163">
    <property type="term" value="P:DNA replication preinitiation complex assembly"/>
    <property type="evidence" value="ECO:0007669"/>
    <property type="project" value="InterPro"/>
</dbReference>
<feature type="compositionally biased region" description="Basic and acidic residues" evidence="3">
    <location>
        <begin position="32"/>
        <end position="45"/>
    </location>
</feature>
<evidence type="ECO:0000313" key="5">
    <source>
        <dbReference type="EMBL" id="JAS45339.1"/>
    </source>
</evidence>
<dbReference type="SUPFAM" id="SSF46785">
    <property type="entry name" value="Winged helix' DNA-binding domain"/>
    <property type="match status" value="1"/>
</dbReference>
<accession>A0A1B6F500</accession>
<dbReference type="CDD" id="cd08767">
    <property type="entry name" value="Cdt1_c"/>
    <property type="match status" value="1"/>
</dbReference>
<name>A0A1B6F500_9HEMI</name>
<dbReference type="GO" id="GO:0000076">
    <property type="term" value="P:DNA replication checkpoint signaling"/>
    <property type="evidence" value="ECO:0007669"/>
    <property type="project" value="TreeGrafter"/>
</dbReference>